<protein>
    <submittedName>
        <fullName evidence="1">Uncharacterized protein</fullName>
    </submittedName>
</protein>
<name>A0A369AR60_9BURK</name>
<dbReference type="AlphaFoldDB" id="A0A369AR60"/>
<proteinExistence type="predicted"/>
<keyword evidence="2" id="KW-1185">Reference proteome</keyword>
<dbReference type="Proteomes" id="UP000252174">
    <property type="component" value="Unassembled WGS sequence"/>
</dbReference>
<dbReference type="OrthoDB" id="8917182at2"/>
<sequence length="165" mass="17873">MYDHAANASTHDLHAPGSAENVCGNTKVATDALRASCGVLSCPPDLTDFVHAKPLSEAARALNLTRWTIRRLRNGYWPRDAGNILSAWACYKAEKAVVTSWFLRRVRAGGVVRHAGAEFGAPYLTSCTGQMVAVARMGHDLVAQTLELPAQRFTLFALHAADKGR</sequence>
<reference evidence="1 2" key="1">
    <citation type="submission" date="2018-07" db="EMBL/GenBank/DDBJ databases">
        <title>Genomic Encyclopedia of Type Strains, Phase IV (KMG-IV): sequencing the most valuable type-strain genomes for metagenomic binning, comparative biology and taxonomic classification.</title>
        <authorList>
            <person name="Goeker M."/>
        </authorList>
    </citation>
    <scope>NUCLEOTIDE SEQUENCE [LARGE SCALE GENOMIC DNA]</scope>
    <source>
        <strain evidence="1 2">DSM 100911</strain>
    </source>
</reference>
<dbReference type="RefSeq" id="WP_144686907.1">
    <property type="nucleotide sequence ID" value="NZ_QPJU01000002.1"/>
</dbReference>
<dbReference type="EMBL" id="QPJU01000002">
    <property type="protein sequence ID" value="RCX10707.1"/>
    <property type="molecule type" value="Genomic_DNA"/>
</dbReference>
<comment type="caution">
    <text evidence="1">The sequence shown here is derived from an EMBL/GenBank/DDBJ whole genome shotgun (WGS) entry which is preliminary data.</text>
</comment>
<organism evidence="1 2">
    <name type="scientific">Extensimonas vulgaris</name>
    <dbReference type="NCBI Taxonomy" id="1031594"/>
    <lineage>
        <taxon>Bacteria</taxon>
        <taxon>Pseudomonadati</taxon>
        <taxon>Pseudomonadota</taxon>
        <taxon>Betaproteobacteria</taxon>
        <taxon>Burkholderiales</taxon>
        <taxon>Comamonadaceae</taxon>
        <taxon>Extensimonas</taxon>
    </lineage>
</organism>
<gene>
    <name evidence="1" type="ORF">DFR45_102108</name>
</gene>
<evidence type="ECO:0000313" key="2">
    <source>
        <dbReference type="Proteomes" id="UP000252174"/>
    </source>
</evidence>
<accession>A0A369AR60</accession>
<evidence type="ECO:0000313" key="1">
    <source>
        <dbReference type="EMBL" id="RCX10707.1"/>
    </source>
</evidence>